<feature type="region of interest" description="Disordered" evidence="1">
    <location>
        <begin position="107"/>
        <end position="126"/>
    </location>
</feature>
<evidence type="ECO:0000313" key="3">
    <source>
        <dbReference type="Proteomes" id="UP001215280"/>
    </source>
</evidence>
<comment type="caution">
    <text evidence="2">The sequence shown here is derived from an EMBL/GenBank/DDBJ whole genome shotgun (WGS) entry which is preliminary data.</text>
</comment>
<accession>A0AAD7HS33</accession>
<dbReference type="Proteomes" id="UP001215280">
    <property type="component" value="Unassembled WGS sequence"/>
</dbReference>
<sequence>MSHCPDASRSVSMVTKHTPTEQDFLDDLPSWKLMEFRNYAVNIPDASLKRRSTSSCLIRIEIEGAERPAPWAPNLSVKTELRSTSLPHKTLASVKIRTSYVGGREVLELSSDSEREDSDIQDMSGS</sequence>
<evidence type="ECO:0000256" key="1">
    <source>
        <dbReference type="SAM" id="MobiDB-lite"/>
    </source>
</evidence>
<keyword evidence="3" id="KW-1185">Reference proteome</keyword>
<gene>
    <name evidence="2" type="ORF">DFH07DRAFT_782869</name>
</gene>
<name>A0AAD7HS33_9AGAR</name>
<organism evidence="2 3">
    <name type="scientific">Mycena maculata</name>
    <dbReference type="NCBI Taxonomy" id="230809"/>
    <lineage>
        <taxon>Eukaryota</taxon>
        <taxon>Fungi</taxon>
        <taxon>Dikarya</taxon>
        <taxon>Basidiomycota</taxon>
        <taxon>Agaricomycotina</taxon>
        <taxon>Agaricomycetes</taxon>
        <taxon>Agaricomycetidae</taxon>
        <taxon>Agaricales</taxon>
        <taxon>Marasmiineae</taxon>
        <taxon>Mycenaceae</taxon>
        <taxon>Mycena</taxon>
    </lineage>
</organism>
<proteinExistence type="predicted"/>
<reference evidence="2" key="1">
    <citation type="submission" date="2023-03" db="EMBL/GenBank/DDBJ databases">
        <title>Massive genome expansion in bonnet fungi (Mycena s.s.) driven by repeated elements and novel gene families across ecological guilds.</title>
        <authorList>
            <consortium name="Lawrence Berkeley National Laboratory"/>
            <person name="Harder C.B."/>
            <person name="Miyauchi S."/>
            <person name="Viragh M."/>
            <person name="Kuo A."/>
            <person name="Thoen E."/>
            <person name="Andreopoulos B."/>
            <person name="Lu D."/>
            <person name="Skrede I."/>
            <person name="Drula E."/>
            <person name="Henrissat B."/>
            <person name="Morin E."/>
            <person name="Kohler A."/>
            <person name="Barry K."/>
            <person name="LaButti K."/>
            <person name="Morin E."/>
            <person name="Salamov A."/>
            <person name="Lipzen A."/>
            <person name="Mereny Z."/>
            <person name="Hegedus B."/>
            <person name="Baldrian P."/>
            <person name="Stursova M."/>
            <person name="Weitz H."/>
            <person name="Taylor A."/>
            <person name="Grigoriev I.V."/>
            <person name="Nagy L.G."/>
            <person name="Martin F."/>
            <person name="Kauserud H."/>
        </authorList>
    </citation>
    <scope>NUCLEOTIDE SEQUENCE</scope>
    <source>
        <strain evidence="2">CBHHK188m</strain>
    </source>
</reference>
<dbReference type="AlphaFoldDB" id="A0AAD7HS33"/>
<dbReference type="EMBL" id="JARJLG010000224">
    <property type="protein sequence ID" value="KAJ7726004.1"/>
    <property type="molecule type" value="Genomic_DNA"/>
</dbReference>
<evidence type="ECO:0000313" key="2">
    <source>
        <dbReference type="EMBL" id="KAJ7726004.1"/>
    </source>
</evidence>
<protein>
    <submittedName>
        <fullName evidence="2">Uncharacterized protein</fullName>
    </submittedName>
</protein>